<name>R7QCC6_CHOCR</name>
<organism evidence="5 6">
    <name type="scientific">Chondrus crispus</name>
    <name type="common">Carrageen Irish moss</name>
    <name type="synonym">Polymorpha crispa</name>
    <dbReference type="NCBI Taxonomy" id="2769"/>
    <lineage>
        <taxon>Eukaryota</taxon>
        <taxon>Rhodophyta</taxon>
        <taxon>Florideophyceae</taxon>
        <taxon>Rhodymeniophycidae</taxon>
        <taxon>Gigartinales</taxon>
        <taxon>Gigartinaceae</taxon>
        <taxon>Chondrus</taxon>
    </lineage>
</organism>
<dbReference type="RefSeq" id="XP_005715548.1">
    <property type="nucleotide sequence ID" value="XM_005715491.1"/>
</dbReference>
<dbReference type="OMA" id="REELMCV"/>
<proteinExistence type="inferred from homology"/>
<dbReference type="Gene3D" id="1.10.10.1410">
    <property type="match status" value="1"/>
</dbReference>
<dbReference type="GO" id="GO:0022625">
    <property type="term" value="C:cytosolic large ribosomal subunit"/>
    <property type="evidence" value="ECO:0007669"/>
    <property type="project" value="TreeGrafter"/>
</dbReference>
<dbReference type="GO" id="GO:0003735">
    <property type="term" value="F:structural constituent of ribosome"/>
    <property type="evidence" value="ECO:0007669"/>
    <property type="project" value="InterPro"/>
</dbReference>
<dbReference type="Proteomes" id="UP000012073">
    <property type="component" value="Unassembled WGS sequence"/>
</dbReference>
<dbReference type="AlphaFoldDB" id="R7QCC6"/>
<dbReference type="InterPro" id="IPR038716">
    <property type="entry name" value="P1/P2_N_sf"/>
</dbReference>
<evidence type="ECO:0000313" key="5">
    <source>
        <dbReference type="EMBL" id="CDF35729.1"/>
    </source>
</evidence>
<dbReference type="KEGG" id="ccp:CHC_T00004192001"/>
<dbReference type="GO" id="GO:0006414">
    <property type="term" value="P:translational elongation"/>
    <property type="evidence" value="ECO:0007669"/>
    <property type="project" value="InterPro"/>
</dbReference>
<dbReference type="CDD" id="cd05831">
    <property type="entry name" value="Ribosomal_P1"/>
    <property type="match status" value="1"/>
</dbReference>
<dbReference type="PANTHER" id="PTHR45696:SF10">
    <property type="entry name" value="LARGE RIBOSOMAL SUBUNIT PROTEIN P1"/>
    <property type="match status" value="1"/>
</dbReference>
<dbReference type="FunFam" id="1.10.10.1410:FF:000001">
    <property type="entry name" value="60S acidic ribosomal protein P1"/>
    <property type="match status" value="1"/>
</dbReference>
<dbReference type="Gramene" id="CDF35729">
    <property type="protein sequence ID" value="CDF35729"/>
    <property type="gene ID" value="CHC_T00004192001"/>
</dbReference>
<evidence type="ECO:0000256" key="2">
    <source>
        <dbReference type="ARBA" id="ARBA00022980"/>
    </source>
</evidence>
<dbReference type="Pfam" id="PF00428">
    <property type="entry name" value="Ribosomal_60s"/>
    <property type="match status" value="1"/>
</dbReference>
<dbReference type="InterPro" id="IPR027534">
    <property type="entry name" value="Ribosomal_P1/P2"/>
</dbReference>
<keyword evidence="2" id="KW-0689">Ribosomal protein</keyword>
<comment type="similarity">
    <text evidence="1">Belongs to the eukaryotic ribosomal protein P1/P2 family.</text>
</comment>
<evidence type="ECO:0008006" key="7">
    <source>
        <dbReference type="Google" id="ProtNLM"/>
    </source>
</evidence>
<feature type="compositionally biased region" description="Acidic residues" evidence="4">
    <location>
        <begin position="128"/>
        <end position="142"/>
    </location>
</feature>
<feature type="compositionally biased region" description="Basic and acidic residues" evidence="4">
    <location>
        <begin position="9"/>
        <end position="18"/>
    </location>
</feature>
<dbReference type="GO" id="GO:0043021">
    <property type="term" value="F:ribonucleoprotein complex binding"/>
    <property type="evidence" value="ECO:0007669"/>
    <property type="project" value="TreeGrafter"/>
</dbReference>
<evidence type="ECO:0000256" key="4">
    <source>
        <dbReference type="SAM" id="MobiDB-lite"/>
    </source>
</evidence>
<dbReference type="STRING" id="2769.R7QCC6"/>
<keyword evidence="3" id="KW-0687">Ribonucleoprotein</keyword>
<dbReference type="EMBL" id="HG001742">
    <property type="protein sequence ID" value="CDF35729.1"/>
    <property type="molecule type" value="Genomic_DNA"/>
</dbReference>
<dbReference type="GO" id="GO:0030295">
    <property type="term" value="F:protein kinase activator activity"/>
    <property type="evidence" value="ECO:0007669"/>
    <property type="project" value="TreeGrafter"/>
</dbReference>
<sequence>MPPCPDPRSASEDTDRHCSHPSFIPALRPTITSLSMAETNEMACVYAALVLHDDGIAITEDKIKTLTEAAGITVEPYWPSMFAKLLETVKIDDLINNIGAAPASGAAPAAGAAGGDAAAAEEEKKEESESEEEEEMDFDLFD</sequence>
<dbReference type="GeneID" id="17323263"/>
<dbReference type="HAMAP" id="MF_01478">
    <property type="entry name" value="Ribosomal_L12_arch"/>
    <property type="match status" value="1"/>
</dbReference>
<evidence type="ECO:0000256" key="3">
    <source>
        <dbReference type="ARBA" id="ARBA00023274"/>
    </source>
</evidence>
<feature type="region of interest" description="Disordered" evidence="4">
    <location>
        <begin position="1"/>
        <end position="21"/>
    </location>
</feature>
<reference evidence="6" key="1">
    <citation type="journal article" date="2013" name="Proc. Natl. Acad. Sci. U.S.A.">
        <title>Genome structure and metabolic features in the red seaweed Chondrus crispus shed light on evolution of the Archaeplastida.</title>
        <authorList>
            <person name="Collen J."/>
            <person name="Porcel B."/>
            <person name="Carre W."/>
            <person name="Ball S.G."/>
            <person name="Chaparro C."/>
            <person name="Tonon T."/>
            <person name="Barbeyron T."/>
            <person name="Michel G."/>
            <person name="Noel B."/>
            <person name="Valentin K."/>
            <person name="Elias M."/>
            <person name="Artiguenave F."/>
            <person name="Arun A."/>
            <person name="Aury J.M."/>
            <person name="Barbosa-Neto J.F."/>
            <person name="Bothwell J.H."/>
            <person name="Bouget F.Y."/>
            <person name="Brillet L."/>
            <person name="Cabello-Hurtado F."/>
            <person name="Capella-Gutierrez S."/>
            <person name="Charrier B."/>
            <person name="Cladiere L."/>
            <person name="Cock J.M."/>
            <person name="Coelho S.M."/>
            <person name="Colleoni C."/>
            <person name="Czjzek M."/>
            <person name="Da Silva C."/>
            <person name="Delage L."/>
            <person name="Denoeud F."/>
            <person name="Deschamps P."/>
            <person name="Dittami S.M."/>
            <person name="Gabaldon T."/>
            <person name="Gachon C.M."/>
            <person name="Groisillier A."/>
            <person name="Herve C."/>
            <person name="Jabbari K."/>
            <person name="Katinka M."/>
            <person name="Kloareg B."/>
            <person name="Kowalczyk N."/>
            <person name="Labadie K."/>
            <person name="Leblanc C."/>
            <person name="Lopez P.J."/>
            <person name="McLachlan D.H."/>
            <person name="Meslet-Cladiere L."/>
            <person name="Moustafa A."/>
            <person name="Nehr Z."/>
            <person name="Nyvall Collen P."/>
            <person name="Panaud O."/>
            <person name="Partensky F."/>
            <person name="Poulain J."/>
            <person name="Rensing S.A."/>
            <person name="Rousvoal S."/>
            <person name="Samson G."/>
            <person name="Symeonidi A."/>
            <person name="Weissenbach J."/>
            <person name="Zambounis A."/>
            <person name="Wincker P."/>
            <person name="Boyen C."/>
        </authorList>
    </citation>
    <scope>NUCLEOTIDE SEQUENCE [LARGE SCALE GENOMIC DNA]</scope>
    <source>
        <strain evidence="6">cv. Stackhouse</strain>
    </source>
</reference>
<evidence type="ECO:0000256" key="1">
    <source>
        <dbReference type="ARBA" id="ARBA00005436"/>
    </source>
</evidence>
<feature type="region of interest" description="Disordered" evidence="4">
    <location>
        <begin position="102"/>
        <end position="142"/>
    </location>
</feature>
<dbReference type="OrthoDB" id="2194681at2759"/>
<dbReference type="PANTHER" id="PTHR45696">
    <property type="entry name" value="60S ACIDIC RIBOSOMAL PROTEIN P1"/>
    <property type="match status" value="1"/>
</dbReference>
<protein>
    <recommendedName>
        <fullName evidence="7">60S acidic ribosomal protein P1</fullName>
    </recommendedName>
</protein>
<accession>R7QCC6</accession>
<evidence type="ECO:0000313" key="6">
    <source>
        <dbReference type="Proteomes" id="UP000012073"/>
    </source>
</evidence>
<keyword evidence="6" id="KW-1185">Reference proteome</keyword>
<dbReference type="GO" id="GO:0002181">
    <property type="term" value="P:cytoplasmic translation"/>
    <property type="evidence" value="ECO:0007669"/>
    <property type="project" value="TreeGrafter"/>
</dbReference>
<feature type="compositionally biased region" description="Low complexity" evidence="4">
    <location>
        <begin position="102"/>
        <end position="118"/>
    </location>
</feature>
<gene>
    <name evidence="5" type="ORF">CHC_T00004192001</name>
</gene>